<evidence type="ECO:0000256" key="1">
    <source>
        <dbReference type="ARBA" id="ARBA00022468"/>
    </source>
</evidence>
<evidence type="ECO:0000259" key="2">
    <source>
        <dbReference type="PROSITE" id="PS50085"/>
    </source>
</evidence>
<evidence type="ECO:0000313" key="3">
    <source>
        <dbReference type="EMBL" id="RKP13121.1"/>
    </source>
</evidence>
<dbReference type="PANTHER" id="PTHR15711:SF65">
    <property type="entry name" value="RAPGAP_RANGAP DOMAIN-CONTAINING PROTEIN"/>
    <property type="match status" value="1"/>
</dbReference>
<dbReference type="AlphaFoldDB" id="A0A4P9Y4N7"/>
<protein>
    <recommendedName>
        <fullName evidence="2">Rap-GAP domain-containing protein</fullName>
    </recommendedName>
</protein>
<sequence length="337" mass="38944">MFLLQEREKDIVWYKEHFYGRPHYTYLSVQSPLGPLIVSLIADPRQCYRALIRSASGSVRISLPASVVPLPWWRRRLGLPATESTVLAAMTEHLPIKCLRPCGDGRLPKEILRMEERMVVRCHKFGIGYVAPGQDTEKQMLSNDLEDCSPGFLSFLSFLGKRVPLQGWKGYSGGLDCKSKYPGYTGKESVYTMWNDYEIMLHVAPFLPKTKDTGEQYLGRKKHLGNDIVLILYQEDPSHPFRISTIRSKQNHIICLVCPHPRGYCIRIFRRREVPHFEPFLPPQAILEKNPLARDFFFYKLIQGERSSYKTPAFSNKISRTRKAFLQDLAERFLESS</sequence>
<reference evidence="4" key="1">
    <citation type="journal article" date="2018" name="Nat. Microbiol.">
        <title>Leveraging single-cell genomics to expand the fungal tree of life.</title>
        <authorList>
            <person name="Ahrendt S.R."/>
            <person name="Quandt C.A."/>
            <person name="Ciobanu D."/>
            <person name="Clum A."/>
            <person name="Salamov A."/>
            <person name="Andreopoulos B."/>
            <person name="Cheng J.F."/>
            <person name="Woyke T."/>
            <person name="Pelin A."/>
            <person name="Henrissat B."/>
            <person name="Reynolds N.K."/>
            <person name="Benny G.L."/>
            <person name="Smith M.E."/>
            <person name="James T.Y."/>
            <person name="Grigoriev I.V."/>
        </authorList>
    </citation>
    <scope>NUCLEOTIDE SEQUENCE [LARGE SCALE GENOMIC DNA]</scope>
</reference>
<gene>
    <name evidence="3" type="ORF">BJ684DRAFT_10506</name>
</gene>
<dbReference type="InterPro" id="IPR035974">
    <property type="entry name" value="Rap/Ran-GAP_sf"/>
</dbReference>
<dbReference type="Pfam" id="PF02145">
    <property type="entry name" value="Rap_GAP"/>
    <property type="match status" value="1"/>
</dbReference>
<dbReference type="GO" id="GO:0005096">
    <property type="term" value="F:GTPase activator activity"/>
    <property type="evidence" value="ECO:0007669"/>
    <property type="project" value="UniProtKB-KW"/>
</dbReference>
<dbReference type="EMBL" id="KZ988104">
    <property type="protein sequence ID" value="RKP13121.1"/>
    <property type="molecule type" value="Genomic_DNA"/>
</dbReference>
<evidence type="ECO:0000313" key="4">
    <source>
        <dbReference type="Proteomes" id="UP000267251"/>
    </source>
</evidence>
<organism evidence="3 4">
    <name type="scientific">Piptocephalis cylindrospora</name>
    <dbReference type="NCBI Taxonomy" id="1907219"/>
    <lineage>
        <taxon>Eukaryota</taxon>
        <taxon>Fungi</taxon>
        <taxon>Fungi incertae sedis</taxon>
        <taxon>Zoopagomycota</taxon>
        <taxon>Zoopagomycotina</taxon>
        <taxon>Zoopagomycetes</taxon>
        <taxon>Zoopagales</taxon>
        <taxon>Piptocephalidaceae</taxon>
        <taxon>Piptocephalis</taxon>
    </lineage>
</organism>
<proteinExistence type="predicted"/>
<dbReference type="GO" id="GO:0051056">
    <property type="term" value="P:regulation of small GTPase mediated signal transduction"/>
    <property type="evidence" value="ECO:0007669"/>
    <property type="project" value="InterPro"/>
</dbReference>
<keyword evidence="1" id="KW-0343">GTPase activation</keyword>
<feature type="domain" description="Rap-GAP" evidence="2">
    <location>
        <begin position="111"/>
        <end position="329"/>
    </location>
</feature>
<dbReference type="Gene3D" id="3.40.50.11210">
    <property type="entry name" value="Rap/Ran-GAP"/>
    <property type="match status" value="1"/>
</dbReference>
<accession>A0A4P9Y4N7</accession>
<dbReference type="OrthoDB" id="2499658at2759"/>
<name>A0A4P9Y4N7_9FUNG</name>
<dbReference type="SUPFAM" id="SSF111347">
    <property type="entry name" value="Rap/Ran-GAP"/>
    <property type="match status" value="1"/>
</dbReference>
<dbReference type="PANTHER" id="PTHR15711">
    <property type="entry name" value="RAP GTPASE-ACTIVATING PROTEIN"/>
    <property type="match status" value="1"/>
</dbReference>
<dbReference type="InterPro" id="IPR050989">
    <property type="entry name" value="Rap1_Ran_GAP"/>
</dbReference>
<dbReference type="Proteomes" id="UP000267251">
    <property type="component" value="Unassembled WGS sequence"/>
</dbReference>
<dbReference type="InterPro" id="IPR000331">
    <property type="entry name" value="Rap/Ran_GAP_dom"/>
</dbReference>
<dbReference type="PROSITE" id="PS50085">
    <property type="entry name" value="RAPGAP"/>
    <property type="match status" value="1"/>
</dbReference>
<keyword evidence="4" id="KW-1185">Reference proteome</keyword>